<name>A0A9Q6Z5R1_MYROD</name>
<accession>A0A9Q6Z5R1</accession>
<dbReference type="EMBL" id="CP068108">
    <property type="protein sequence ID" value="QQT98796.1"/>
    <property type="molecule type" value="Genomic_DNA"/>
</dbReference>
<gene>
    <name evidence="1" type="ORF">I6I88_11275</name>
</gene>
<sequence>MMKKIIYTLVLANCCSILLYGQEDPSLTSNEGILSVSSAGLVSFEGTFENQVSGDVTNDGTVMYYHDFINNGGYGLTKGSTTSNTIFTVEGLPTTAKQITGNEIASFYNVIFDSPVSKVAFDLKNNIDASGLVDFQNGIILVDSTYNPVTKVSHGMFTFKKGGKAQSMGDASHIQGAVEKIGNEVFIYPIGDSERYRPARISASKADGDVFLGQYVYNDAAFFKARTNTVGVIKAINDQEYWIIDKGNNEQSDVLLTLTWDESTTAANVLTNPEEELHIVRWDAKQQIWVDEGGVVDMSTKEVTTIGTVKGYGFFTLGTVNKDWVLDGDIVIYNLVTPDGDGKNDYFIIDNIKNYPNNKVEIFNRWGARVYETRGYDPHGDGSTNVFRGYSEGKVTVDKGTKLSSGTYYYVITYEYTDSNGSRMIKKAANLHLETN</sequence>
<proteinExistence type="predicted"/>
<evidence type="ECO:0000313" key="2">
    <source>
        <dbReference type="Proteomes" id="UP000596202"/>
    </source>
</evidence>
<dbReference type="OrthoDB" id="1489185at2"/>
<organism evidence="1 2">
    <name type="scientific">Myroides odoratus</name>
    <name type="common">Flavobacterium odoratum</name>
    <dbReference type="NCBI Taxonomy" id="256"/>
    <lineage>
        <taxon>Bacteria</taxon>
        <taxon>Pseudomonadati</taxon>
        <taxon>Bacteroidota</taxon>
        <taxon>Flavobacteriia</taxon>
        <taxon>Flavobacteriales</taxon>
        <taxon>Flavobacteriaceae</taxon>
        <taxon>Myroides</taxon>
    </lineage>
</organism>
<dbReference type="AlphaFoldDB" id="A0A9Q6Z5R1"/>
<dbReference type="Proteomes" id="UP000596202">
    <property type="component" value="Chromosome"/>
</dbReference>
<reference evidence="1 2" key="1">
    <citation type="submission" date="2021-01" db="EMBL/GenBank/DDBJ databases">
        <title>FDA dAtabase for Regulatory Grade micrObial Sequences (FDA-ARGOS): Supporting development and validation of Infectious Disease Dx tests.</title>
        <authorList>
            <person name="Sproer C."/>
            <person name="Gronow S."/>
            <person name="Severitt S."/>
            <person name="Schroder I."/>
            <person name="Tallon L."/>
            <person name="Sadzewicz L."/>
            <person name="Zhao X."/>
            <person name="Boylan J."/>
            <person name="Ott S."/>
            <person name="Bowen H."/>
            <person name="Vavikolanu K."/>
            <person name="Mehta A."/>
            <person name="Aluvathingal J."/>
            <person name="Nadendla S."/>
            <person name="Lowell S."/>
            <person name="Myers T."/>
            <person name="Yan Y."/>
            <person name="Sichtig H."/>
        </authorList>
    </citation>
    <scope>NUCLEOTIDE SEQUENCE [LARGE SCALE GENOMIC DNA]</scope>
    <source>
        <strain evidence="1 2">FDAARGOS_1131</strain>
    </source>
</reference>
<dbReference type="Pfam" id="PF13585">
    <property type="entry name" value="CHU_C"/>
    <property type="match status" value="1"/>
</dbReference>
<protein>
    <submittedName>
        <fullName evidence="1">Gliding motility-associated C-terminal domain-containing protein</fullName>
    </submittedName>
</protein>
<evidence type="ECO:0000313" key="1">
    <source>
        <dbReference type="EMBL" id="QQT98796.1"/>
    </source>
</evidence>